<evidence type="ECO:0000313" key="2">
    <source>
        <dbReference type="EMBL" id="OMJ75192.1"/>
    </source>
</evidence>
<sequence>MDKSKKPQNAEDINKILLKKLEKGVSDISISKYSQALETLKKCEIRLEKLINQGIPIDQDLILPTLHNISLCYQSIADFHNCAAYLEACVFNVKKRSELSVSHSSTVAERIRKVRYLCLLYIQIADCFSKLNQHRPALENSRLAIRQCALIIKLCLGAFTEAKQKKQTPNLSTKSRVNMDFYTNSIEILQLLYLQMTGKKKKHAKDVTMRSVLGVQRVAEWIYSLTFEKITEIKPLLIQDLKSAHNLRAELSKDFMLDKICMAASACLVFSRELLFLNEDFDKSKAYLDRAVTISSSFFPSSCPFLQNLLSEYTEKYEKNKEIKKFKSPRSTSAKDTHQNDEITRKNSEKGGKKVQWKIQSERKPESNAGITKGNHSKSESTIGKNNIKSPPFYEKTEPEPPLSEGSEHDDKIKNFIICSNELYGHYSEEEVDKYEYMPLRRDL</sequence>
<dbReference type="OrthoDB" id="299411at2759"/>
<dbReference type="AlphaFoldDB" id="A0A1R2BEK6"/>
<protein>
    <submittedName>
        <fullName evidence="2">Uncharacterized protein</fullName>
    </submittedName>
</protein>
<feature type="compositionally biased region" description="Polar residues" evidence="1">
    <location>
        <begin position="380"/>
        <end position="389"/>
    </location>
</feature>
<feature type="compositionally biased region" description="Basic and acidic residues" evidence="1">
    <location>
        <begin position="333"/>
        <end position="352"/>
    </location>
</feature>
<organism evidence="2 3">
    <name type="scientific">Stentor coeruleus</name>
    <dbReference type="NCBI Taxonomy" id="5963"/>
    <lineage>
        <taxon>Eukaryota</taxon>
        <taxon>Sar</taxon>
        <taxon>Alveolata</taxon>
        <taxon>Ciliophora</taxon>
        <taxon>Postciliodesmatophora</taxon>
        <taxon>Heterotrichea</taxon>
        <taxon>Heterotrichida</taxon>
        <taxon>Stentoridae</taxon>
        <taxon>Stentor</taxon>
    </lineage>
</organism>
<accession>A0A1R2BEK6</accession>
<reference evidence="2 3" key="1">
    <citation type="submission" date="2016-11" db="EMBL/GenBank/DDBJ databases">
        <title>The macronuclear genome of Stentor coeruleus: a giant cell with tiny introns.</title>
        <authorList>
            <person name="Slabodnick M."/>
            <person name="Ruby J.G."/>
            <person name="Reiff S.B."/>
            <person name="Swart E.C."/>
            <person name="Gosai S."/>
            <person name="Prabakaran S."/>
            <person name="Witkowska E."/>
            <person name="Larue G.E."/>
            <person name="Fisher S."/>
            <person name="Freeman R.M."/>
            <person name="Gunawardena J."/>
            <person name="Chu W."/>
            <person name="Stover N.A."/>
            <person name="Gregory B.D."/>
            <person name="Nowacki M."/>
            <person name="Derisi J."/>
            <person name="Roy S.W."/>
            <person name="Marshall W.F."/>
            <person name="Sood P."/>
        </authorList>
    </citation>
    <scope>NUCLEOTIDE SEQUENCE [LARGE SCALE GENOMIC DNA]</scope>
    <source>
        <strain evidence="2">WM001</strain>
    </source>
</reference>
<proteinExistence type="predicted"/>
<name>A0A1R2BEK6_9CILI</name>
<dbReference type="Proteomes" id="UP000187209">
    <property type="component" value="Unassembled WGS sequence"/>
</dbReference>
<gene>
    <name evidence="2" type="ORF">SteCoe_25702</name>
</gene>
<evidence type="ECO:0000313" key="3">
    <source>
        <dbReference type="Proteomes" id="UP000187209"/>
    </source>
</evidence>
<dbReference type="EMBL" id="MPUH01000704">
    <property type="protein sequence ID" value="OMJ75192.1"/>
    <property type="molecule type" value="Genomic_DNA"/>
</dbReference>
<comment type="caution">
    <text evidence="2">The sequence shown here is derived from an EMBL/GenBank/DDBJ whole genome shotgun (WGS) entry which is preliminary data.</text>
</comment>
<evidence type="ECO:0000256" key="1">
    <source>
        <dbReference type="SAM" id="MobiDB-lite"/>
    </source>
</evidence>
<feature type="region of interest" description="Disordered" evidence="1">
    <location>
        <begin position="324"/>
        <end position="411"/>
    </location>
</feature>
<keyword evidence="3" id="KW-1185">Reference proteome</keyword>